<evidence type="ECO:0000313" key="10">
    <source>
        <dbReference type="Proteomes" id="UP000076761"/>
    </source>
</evidence>
<accession>A0A165U9Q2</accession>
<dbReference type="InterPro" id="IPR016024">
    <property type="entry name" value="ARM-type_fold"/>
</dbReference>
<evidence type="ECO:0000259" key="8">
    <source>
        <dbReference type="Pfam" id="PF09759"/>
    </source>
</evidence>
<evidence type="ECO:0000256" key="1">
    <source>
        <dbReference type="ARBA" id="ARBA00008384"/>
    </source>
</evidence>
<keyword evidence="3" id="KW-0131">Cell cycle</keyword>
<feature type="region of interest" description="Disordered" evidence="7">
    <location>
        <begin position="322"/>
        <end position="347"/>
    </location>
</feature>
<dbReference type="InterPro" id="IPR051374">
    <property type="entry name" value="Ataxin-10/CTR86_families"/>
</dbReference>
<dbReference type="PANTHER" id="PTHR13255:SF0">
    <property type="entry name" value="ATAXIN-10"/>
    <property type="match status" value="1"/>
</dbReference>
<gene>
    <name evidence="9" type="ORF">NEOLEDRAFT_1239988</name>
</gene>
<dbReference type="EMBL" id="KV425560">
    <property type="protein sequence ID" value="KZT27840.1"/>
    <property type="molecule type" value="Genomic_DNA"/>
</dbReference>
<keyword evidence="2" id="KW-0132">Cell division</keyword>
<dbReference type="InterPro" id="IPR019156">
    <property type="entry name" value="Ataxin-10_domain"/>
</dbReference>
<evidence type="ECO:0000313" key="9">
    <source>
        <dbReference type="EMBL" id="KZT27840.1"/>
    </source>
</evidence>
<dbReference type="GO" id="GO:0051301">
    <property type="term" value="P:cell division"/>
    <property type="evidence" value="ECO:0007669"/>
    <property type="project" value="UniProtKB-KW"/>
</dbReference>
<sequence>MSAAVDYYNQNFCKICTPENALDPGKSGEIETFLDTLARALATDATLRQSVGDEQPPIWAHLTQLWSTVASVLLADDDRLQDLCLSLAKFTRNLVANVSDNQNRAWEIEPDLRRLLHRYTSYYALQEEASAALARMLGQTLCNLVTSNEELSSRLWRSYLEIPEEENVLIRLLGSHRQDVVLPGVILVLNCLSRNKDRVSELVATPLGLRMDIALLDQISQTFEQEDESPIFDVGYSVFRTVIECSELPRLFKELLIKDEIITPHQTTLLKLLDAYLQSAVAERDAQLHSELTPFLLSTFSALSGYAQNAIHKALGPEAEKKFPDASKVSQNNSSDSSAPSDASSAEARQKSVQELDLLLPRVSEALVLVSQCLITITLAASSGMGYSSQQRINVMSTAQKPEVVMTLVETLRLLDLFLPRINFGKPVGSSTSHGNKSPGFEYVKRDLVRLMGILCHETRSVQDSVRACEGIPVIMNMCVVDERNPFLREHAIFCLRNLLHDNPENQAVVDEIQPLWTCDDGERLQRAV</sequence>
<dbReference type="PANTHER" id="PTHR13255">
    <property type="entry name" value="ATAXIN-10"/>
    <property type="match status" value="1"/>
</dbReference>
<feature type="domain" description="Ataxin-10" evidence="8">
    <location>
        <begin position="444"/>
        <end position="525"/>
    </location>
</feature>
<comment type="similarity">
    <text evidence="1">Belongs to the ataxin-10 family.</text>
</comment>
<dbReference type="SUPFAM" id="SSF48371">
    <property type="entry name" value="ARM repeat"/>
    <property type="match status" value="2"/>
</dbReference>
<dbReference type="OrthoDB" id="379794at2759"/>
<dbReference type="GO" id="GO:0005829">
    <property type="term" value="C:cytosol"/>
    <property type="evidence" value="ECO:0007669"/>
    <property type="project" value="TreeGrafter"/>
</dbReference>
<dbReference type="InterPro" id="IPR011989">
    <property type="entry name" value="ARM-like"/>
</dbReference>
<evidence type="ECO:0000256" key="7">
    <source>
        <dbReference type="SAM" id="MobiDB-lite"/>
    </source>
</evidence>
<dbReference type="AlphaFoldDB" id="A0A165U9Q2"/>
<dbReference type="Gene3D" id="1.25.10.10">
    <property type="entry name" value="Leucine-rich Repeat Variant"/>
    <property type="match status" value="1"/>
</dbReference>
<comment type="function">
    <text evidence="4">May play a role in the regulation of cytokinesis.</text>
</comment>
<evidence type="ECO:0000256" key="5">
    <source>
        <dbReference type="ARBA" id="ARBA00044801"/>
    </source>
</evidence>
<name>A0A165U9Q2_9AGAM</name>
<keyword evidence="10" id="KW-1185">Reference proteome</keyword>
<evidence type="ECO:0000256" key="3">
    <source>
        <dbReference type="ARBA" id="ARBA00023306"/>
    </source>
</evidence>
<dbReference type="Pfam" id="PF09759">
    <property type="entry name" value="Atx10homo_assoc"/>
    <property type="match status" value="1"/>
</dbReference>
<organism evidence="9 10">
    <name type="scientific">Neolentinus lepideus HHB14362 ss-1</name>
    <dbReference type="NCBI Taxonomy" id="1314782"/>
    <lineage>
        <taxon>Eukaryota</taxon>
        <taxon>Fungi</taxon>
        <taxon>Dikarya</taxon>
        <taxon>Basidiomycota</taxon>
        <taxon>Agaricomycotina</taxon>
        <taxon>Agaricomycetes</taxon>
        <taxon>Gloeophyllales</taxon>
        <taxon>Gloeophyllaceae</taxon>
        <taxon>Neolentinus</taxon>
    </lineage>
</organism>
<proteinExistence type="inferred from homology"/>
<evidence type="ECO:0000256" key="6">
    <source>
        <dbReference type="ARBA" id="ARBA00044805"/>
    </source>
</evidence>
<reference evidence="9 10" key="1">
    <citation type="journal article" date="2016" name="Mol. Biol. Evol.">
        <title>Comparative Genomics of Early-Diverging Mushroom-Forming Fungi Provides Insights into the Origins of Lignocellulose Decay Capabilities.</title>
        <authorList>
            <person name="Nagy L.G."/>
            <person name="Riley R."/>
            <person name="Tritt A."/>
            <person name="Adam C."/>
            <person name="Daum C."/>
            <person name="Floudas D."/>
            <person name="Sun H."/>
            <person name="Yadav J.S."/>
            <person name="Pangilinan J."/>
            <person name="Larsson K.H."/>
            <person name="Matsuura K."/>
            <person name="Barry K."/>
            <person name="Labutti K."/>
            <person name="Kuo R."/>
            <person name="Ohm R.A."/>
            <person name="Bhattacharya S.S."/>
            <person name="Shirouzu T."/>
            <person name="Yoshinaga Y."/>
            <person name="Martin F.M."/>
            <person name="Grigoriev I.V."/>
            <person name="Hibbett D.S."/>
        </authorList>
    </citation>
    <scope>NUCLEOTIDE SEQUENCE [LARGE SCALE GENOMIC DNA]</scope>
    <source>
        <strain evidence="9 10">HHB14362 ss-1</strain>
    </source>
</reference>
<evidence type="ECO:0000256" key="2">
    <source>
        <dbReference type="ARBA" id="ARBA00022618"/>
    </source>
</evidence>
<protein>
    <recommendedName>
        <fullName evidence="5">Ataxin-10 homolog</fullName>
    </recommendedName>
    <alternativeName>
        <fullName evidence="6">Copper transport protein 86</fullName>
    </alternativeName>
</protein>
<feature type="compositionally biased region" description="Low complexity" evidence="7">
    <location>
        <begin position="326"/>
        <end position="347"/>
    </location>
</feature>
<dbReference type="InParanoid" id="A0A165U9Q2"/>
<dbReference type="Proteomes" id="UP000076761">
    <property type="component" value="Unassembled WGS sequence"/>
</dbReference>
<evidence type="ECO:0000256" key="4">
    <source>
        <dbReference type="ARBA" id="ARBA00044746"/>
    </source>
</evidence>